<evidence type="ECO:0000256" key="1">
    <source>
        <dbReference type="SAM" id="MobiDB-lite"/>
    </source>
</evidence>
<dbReference type="Proteomes" id="UP001604336">
    <property type="component" value="Unassembled WGS sequence"/>
</dbReference>
<proteinExistence type="predicted"/>
<feature type="region of interest" description="Disordered" evidence="1">
    <location>
        <begin position="49"/>
        <end position="104"/>
    </location>
</feature>
<accession>A0ABD1TYA1</accession>
<keyword evidence="3" id="KW-1185">Reference proteome</keyword>
<sequence>MIITKIFRHFKISFNNEIVLNLKPTDTINIHTLKRMKIVKEDGQWVAKTKGFDAESGPSTLPFEGGEKMDKDDDEEDTPLPSHPRDRPSSHMPSSSTSGFSFTEDHYNLLNGRID</sequence>
<evidence type="ECO:0000313" key="2">
    <source>
        <dbReference type="EMBL" id="KAL2517710.1"/>
    </source>
</evidence>
<gene>
    <name evidence="2" type="ORF">Adt_13957</name>
</gene>
<name>A0ABD1TYA1_9LAMI</name>
<feature type="compositionally biased region" description="Low complexity" evidence="1">
    <location>
        <begin position="90"/>
        <end position="102"/>
    </location>
</feature>
<protein>
    <submittedName>
        <fullName evidence="2">Uncharacterized protein</fullName>
    </submittedName>
</protein>
<organism evidence="2 3">
    <name type="scientific">Abeliophyllum distichum</name>
    <dbReference type="NCBI Taxonomy" id="126358"/>
    <lineage>
        <taxon>Eukaryota</taxon>
        <taxon>Viridiplantae</taxon>
        <taxon>Streptophyta</taxon>
        <taxon>Embryophyta</taxon>
        <taxon>Tracheophyta</taxon>
        <taxon>Spermatophyta</taxon>
        <taxon>Magnoliopsida</taxon>
        <taxon>eudicotyledons</taxon>
        <taxon>Gunneridae</taxon>
        <taxon>Pentapetalae</taxon>
        <taxon>asterids</taxon>
        <taxon>lamiids</taxon>
        <taxon>Lamiales</taxon>
        <taxon>Oleaceae</taxon>
        <taxon>Forsythieae</taxon>
        <taxon>Abeliophyllum</taxon>
    </lineage>
</organism>
<dbReference type="EMBL" id="JBFOLK010000004">
    <property type="protein sequence ID" value="KAL2517710.1"/>
    <property type="molecule type" value="Genomic_DNA"/>
</dbReference>
<dbReference type="AlphaFoldDB" id="A0ABD1TYA1"/>
<comment type="caution">
    <text evidence="2">The sequence shown here is derived from an EMBL/GenBank/DDBJ whole genome shotgun (WGS) entry which is preliminary data.</text>
</comment>
<evidence type="ECO:0000313" key="3">
    <source>
        <dbReference type="Proteomes" id="UP001604336"/>
    </source>
</evidence>
<reference evidence="3" key="1">
    <citation type="submission" date="2024-07" db="EMBL/GenBank/DDBJ databases">
        <title>Two chromosome-level genome assemblies of Korean endemic species Abeliophyllum distichum and Forsythia ovata (Oleaceae).</title>
        <authorList>
            <person name="Jang H."/>
        </authorList>
    </citation>
    <scope>NUCLEOTIDE SEQUENCE [LARGE SCALE GENOMIC DNA]</scope>
</reference>